<accession>A0ABT3MYQ1</accession>
<dbReference type="SUPFAM" id="SSF116734">
    <property type="entry name" value="DNA methylase specificity domain"/>
    <property type="match status" value="2"/>
</dbReference>
<sequence length="472" mass="54017">MKIKTVPRSWFDETGLRFDSNPYIGGAIETRVEINSCPYPKQRLDELTRGGYSGIVHAGRIKRHWVDDPEYGLPFLSGRDILQFDYSNLRLIRKKSAIDNPKLKLSSGATLITRAGTVGKMAYARPDMEGLACTEDVLRVVPDEDKIHSGYLYAYLNSKYGIPLILAGTYGAIIQHIEPPHICDLPVPRLGARVEQAIHELVEKAANNLSEYQELINEASSLVFTTLGLENISAYDWRSNKKKDFGFVVQSSNLEIMRGWNHSERLSSLKQNIRSVRHSELKDVIDLDWLRWRVMFKRIDADKEHGIEVMTQKTLFQLFPEGRWVSKEYLLNHSPRFKVPDETILIAKQGTLGEQEVYCRSEFITGERTLERAYSDHCMRVVAIPEKIDAGYLFAFLRSQTGFRLLRGLSEGSKQQDLHWRMVPTLPIPRCGGDKEKEIGDKVRKAYRLKNEAIQLFTQARNKVEETIEGAK</sequence>
<keyword evidence="1" id="KW-0680">Restriction system</keyword>
<evidence type="ECO:0000313" key="3">
    <source>
        <dbReference type="EMBL" id="MCW7554513.1"/>
    </source>
</evidence>
<dbReference type="Gene3D" id="3.90.220.20">
    <property type="entry name" value="DNA methylase specificity domains"/>
    <property type="match status" value="2"/>
</dbReference>
<dbReference type="PANTHER" id="PTHR30408">
    <property type="entry name" value="TYPE-1 RESTRICTION ENZYME ECOKI SPECIFICITY PROTEIN"/>
    <property type="match status" value="1"/>
</dbReference>
<gene>
    <name evidence="3" type="ORF">NX722_18170</name>
</gene>
<name>A0ABT3MYQ1_9GAMM</name>
<keyword evidence="2" id="KW-0238">DNA-binding</keyword>
<evidence type="ECO:0000256" key="1">
    <source>
        <dbReference type="ARBA" id="ARBA00022747"/>
    </source>
</evidence>
<dbReference type="Proteomes" id="UP001209854">
    <property type="component" value="Unassembled WGS sequence"/>
</dbReference>
<keyword evidence="4" id="KW-1185">Reference proteome</keyword>
<evidence type="ECO:0008006" key="5">
    <source>
        <dbReference type="Google" id="ProtNLM"/>
    </source>
</evidence>
<dbReference type="InterPro" id="IPR044946">
    <property type="entry name" value="Restrct_endonuc_typeI_TRD_sf"/>
</dbReference>
<proteinExistence type="predicted"/>
<dbReference type="RefSeq" id="WP_262564269.1">
    <property type="nucleotide sequence ID" value="NZ_JAPFCC010000001.1"/>
</dbReference>
<organism evidence="3 4">
    <name type="scientific">Endozoicomonas gorgoniicola</name>
    <dbReference type="NCBI Taxonomy" id="1234144"/>
    <lineage>
        <taxon>Bacteria</taxon>
        <taxon>Pseudomonadati</taxon>
        <taxon>Pseudomonadota</taxon>
        <taxon>Gammaproteobacteria</taxon>
        <taxon>Oceanospirillales</taxon>
        <taxon>Endozoicomonadaceae</taxon>
        <taxon>Endozoicomonas</taxon>
    </lineage>
</organism>
<dbReference type="InterPro" id="IPR052021">
    <property type="entry name" value="Type-I_RS_S_subunit"/>
</dbReference>
<evidence type="ECO:0000256" key="2">
    <source>
        <dbReference type="ARBA" id="ARBA00023125"/>
    </source>
</evidence>
<dbReference type="NCBIfam" id="NF047740">
    <property type="entry name" value="antiphage_MADS5"/>
    <property type="match status" value="1"/>
</dbReference>
<protein>
    <recommendedName>
        <fullName evidence="5">Restriction endonuclease subunit S</fullName>
    </recommendedName>
</protein>
<reference evidence="3 4" key="1">
    <citation type="submission" date="2022-10" db="EMBL/GenBank/DDBJ databases">
        <title>High-quality genome sequences of two octocoral-associated bacteria, Endozoicomonas euniceicola EF212 and Endozoicomonas gorgoniicola PS125.</title>
        <authorList>
            <person name="Chiou Y.-J."/>
            <person name="Chen Y.-H."/>
        </authorList>
    </citation>
    <scope>NUCLEOTIDE SEQUENCE [LARGE SCALE GENOMIC DNA]</scope>
    <source>
        <strain evidence="3 4">PS125</strain>
    </source>
</reference>
<dbReference type="PANTHER" id="PTHR30408:SF12">
    <property type="entry name" value="TYPE I RESTRICTION ENZYME MJAVIII SPECIFICITY SUBUNIT"/>
    <property type="match status" value="1"/>
</dbReference>
<evidence type="ECO:0000313" key="4">
    <source>
        <dbReference type="Proteomes" id="UP001209854"/>
    </source>
</evidence>
<comment type="caution">
    <text evidence="3">The sequence shown here is derived from an EMBL/GenBank/DDBJ whole genome shotgun (WGS) entry which is preliminary data.</text>
</comment>
<dbReference type="EMBL" id="JAPFCC010000001">
    <property type="protein sequence ID" value="MCW7554513.1"/>
    <property type="molecule type" value="Genomic_DNA"/>
</dbReference>